<evidence type="ECO:0000313" key="2">
    <source>
        <dbReference type="EMBL" id="GAF91192.1"/>
    </source>
</evidence>
<dbReference type="AlphaFoldDB" id="X0TSP0"/>
<gene>
    <name evidence="2" type="ORF">S01H1_31542</name>
</gene>
<evidence type="ECO:0000259" key="1">
    <source>
        <dbReference type="Pfam" id="PF07238"/>
    </source>
</evidence>
<dbReference type="Pfam" id="PF07238">
    <property type="entry name" value="PilZ"/>
    <property type="match status" value="1"/>
</dbReference>
<feature type="domain" description="PilZ" evidence="1">
    <location>
        <begin position="8"/>
        <end position="126"/>
    </location>
</feature>
<sequence length="132" mass="14963">MPQGYESERREFVRVKTSLSIRYKFLNQSGDDFDEKIYEGVTQNLSGGGLLLTGKIPDLGWIPDLLMQKIVIGVNIMLPDSPEPIKALTRVAWAEAFEEGSGKFAFGLMFREITKEAQDKIFRFIIKSKMPS</sequence>
<dbReference type="EMBL" id="BARS01019463">
    <property type="protein sequence ID" value="GAF91192.1"/>
    <property type="molecule type" value="Genomic_DNA"/>
</dbReference>
<dbReference type="InterPro" id="IPR009875">
    <property type="entry name" value="PilZ_domain"/>
</dbReference>
<organism evidence="2">
    <name type="scientific">marine sediment metagenome</name>
    <dbReference type="NCBI Taxonomy" id="412755"/>
    <lineage>
        <taxon>unclassified sequences</taxon>
        <taxon>metagenomes</taxon>
        <taxon>ecological metagenomes</taxon>
    </lineage>
</organism>
<comment type="caution">
    <text evidence="2">The sequence shown here is derived from an EMBL/GenBank/DDBJ whole genome shotgun (WGS) entry which is preliminary data.</text>
</comment>
<accession>X0TSP0</accession>
<dbReference type="GO" id="GO:0035438">
    <property type="term" value="F:cyclic-di-GMP binding"/>
    <property type="evidence" value="ECO:0007669"/>
    <property type="project" value="InterPro"/>
</dbReference>
<dbReference type="Gene3D" id="2.40.10.220">
    <property type="entry name" value="predicted glycosyltransferase like domains"/>
    <property type="match status" value="1"/>
</dbReference>
<protein>
    <recommendedName>
        <fullName evidence="1">PilZ domain-containing protein</fullName>
    </recommendedName>
</protein>
<reference evidence="2" key="1">
    <citation type="journal article" date="2014" name="Front. Microbiol.">
        <title>High frequency of phylogenetically diverse reductive dehalogenase-homologous genes in deep subseafloor sedimentary metagenomes.</title>
        <authorList>
            <person name="Kawai M."/>
            <person name="Futagami T."/>
            <person name="Toyoda A."/>
            <person name="Takaki Y."/>
            <person name="Nishi S."/>
            <person name="Hori S."/>
            <person name="Arai W."/>
            <person name="Tsubouchi T."/>
            <person name="Morono Y."/>
            <person name="Uchiyama I."/>
            <person name="Ito T."/>
            <person name="Fujiyama A."/>
            <person name="Inagaki F."/>
            <person name="Takami H."/>
        </authorList>
    </citation>
    <scope>NUCLEOTIDE SEQUENCE</scope>
    <source>
        <strain evidence="2">Expedition CK06-06</strain>
    </source>
</reference>
<name>X0TSP0_9ZZZZ</name>
<proteinExistence type="predicted"/>